<dbReference type="AlphaFoldDB" id="A0AAD5ILP1"/>
<sequence>MLSPIIKSEFDHLVILLLRSDPDYINSKTRSKPTILCVFARPRSSIFLGSIHFQPFFQVFAISSGNK</sequence>
<reference evidence="1" key="2">
    <citation type="submission" date="2023-02" db="EMBL/GenBank/DDBJ databases">
        <authorList>
            <person name="Swenson N.G."/>
            <person name="Wegrzyn J.L."/>
            <person name="Mcevoy S.L."/>
        </authorList>
    </citation>
    <scope>NUCLEOTIDE SEQUENCE</scope>
    <source>
        <strain evidence="1">91603</strain>
        <tissue evidence="1">Leaf</tissue>
    </source>
</reference>
<proteinExistence type="predicted"/>
<comment type="caution">
    <text evidence="1">The sequence shown here is derived from an EMBL/GenBank/DDBJ whole genome shotgun (WGS) entry which is preliminary data.</text>
</comment>
<reference evidence="1" key="1">
    <citation type="journal article" date="2022" name="Plant J.">
        <title>Strategies of tolerance reflected in two North American maple genomes.</title>
        <authorList>
            <person name="McEvoy S.L."/>
            <person name="Sezen U.U."/>
            <person name="Trouern-Trend A."/>
            <person name="McMahon S.M."/>
            <person name="Schaberg P.G."/>
            <person name="Yang J."/>
            <person name="Wegrzyn J.L."/>
            <person name="Swenson N.G."/>
        </authorList>
    </citation>
    <scope>NUCLEOTIDE SEQUENCE</scope>
    <source>
        <strain evidence="1">91603</strain>
    </source>
</reference>
<dbReference type="Proteomes" id="UP001064489">
    <property type="component" value="Chromosome 7"/>
</dbReference>
<evidence type="ECO:0000313" key="2">
    <source>
        <dbReference type="Proteomes" id="UP001064489"/>
    </source>
</evidence>
<accession>A0AAD5ILP1</accession>
<keyword evidence="2" id="KW-1185">Reference proteome</keyword>
<evidence type="ECO:0000313" key="1">
    <source>
        <dbReference type="EMBL" id="KAI9169147.1"/>
    </source>
</evidence>
<organism evidence="1 2">
    <name type="scientific">Acer negundo</name>
    <name type="common">Box elder</name>
    <dbReference type="NCBI Taxonomy" id="4023"/>
    <lineage>
        <taxon>Eukaryota</taxon>
        <taxon>Viridiplantae</taxon>
        <taxon>Streptophyta</taxon>
        <taxon>Embryophyta</taxon>
        <taxon>Tracheophyta</taxon>
        <taxon>Spermatophyta</taxon>
        <taxon>Magnoliopsida</taxon>
        <taxon>eudicotyledons</taxon>
        <taxon>Gunneridae</taxon>
        <taxon>Pentapetalae</taxon>
        <taxon>rosids</taxon>
        <taxon>malvids</taxon>
        <taxon>Sapindales</taxon>
        <taxon>Sapindaceae</taxon>
        <taxon>Hippocastanoideae</taxon>
        <taxon>Acereae</taxon>
        <taxon>Acer</taxon>
    </lineage>
</organism>
<name>A0AAD5ILP1_ACENE</name>
<protein>
    <submittedName>
        <fullName evidence="1">Uncharacterized protein</fullName>
    </submittedName>
</protein>
<dbReference type="EMBL" id="JAJSOW010000104">
    <property type="protein sequence ID" value="KAI9169147.1"/>
    <property type="molecule type" value="Genomic_DNA"/>
</dbReference>
<gene>
    <name evidence="1" type="ORF">LWI28_007692</name>
</gene>